<accession>A0ABQ6JM64</accession>
<reference evidence="2" key="1">
    <citation type="journal article" date="2019" name="Int. J. Syst. Evol. Microbiol.">
        <title>The Global Catalogue of Microorganisms (GCM) 10K type strain sequencing project: providing services to taxonomists for standard genome sequencing and annotation.</title>
        <authorList>
            <consortium name="The Broad Institute Genomics Platform"/>
            <consortium name="The Broad Institute Genome Sequencing Center for Infectious Disease"/>
            <person name="Wu L."/>
            <person name="Ma J."/>
        </authorList>
    </citation>
    <scope>NUCLEOTIDE SEQUENCE [LARGE SCALE GENOMIC DNA]</scope>
    <source>
        <strain evidence="2">NBRC 108730</strain>
    </source>
</reference>
<sequence>MSRSRGAPAPRSLAALLYRAGSAPVTERWVRLWHPSHVEPAMRDAVRSAGLDERYRRHGTPHWHAMERADLAWTGRDALRHKVYVSPEPGSLFAALHAVLAAAVALDVPALKVGATTQGVLRPDAIVLYHRSPEHAQQVAERIAADVDGLAARGVPFTGQVGRTGAVSRGTDPSHGSWRSAVTTAVATAVLHAARSERTARAGSADQTHGAVEAVVARTLSTIASFGLDVTTWWPPLRVPRRLEGRRSAA</sequence>
<keyword evidence="2" id="KW-1185">Reference proteome</keyword>
<evidence type="ECO:0000313" key="1">
    <source>
        <dbReference type="EMBL" id="GMA89367.1"/>
    </source>
</evidence>
<gene>
    <name evidence="1" type="ORF">GCM10025868_46170</name>
</gene>
<organism evidence="1 2">
    <name type="scientific">Angustibacter aerolatus</name>
    <dbReference type="NCBI Taxonomy" id="1162965"/>
    <lineage>
        <taxon>Bacteria</taxon>
        <taxon>Bacillati</taxon>
        <taxon>Actinomycetota</taxon>
        <taxon>Actinomycetes</taxon>
        <taxon>Kineosporiales</taxon>
        <taxon>Kineosporiaceae</taxon>
    </lineage>
</organism>
<comment type="caution">
    <text evidence="1">The sequence shown here is derived from an EMBL/GenBank/DDBJ whole genome shotgun (WGS) entry which is preliminary data.</text>
</comment>
<dbReference type="Proteomes" id="UP001157017">
    <property type="component" value="Unassembled WGS sequence"/>
</dbReference>
<protein>
    <submittedName>
        <fullName evidence="1">Uncharacterized protein</fullName>
    </submittedName>
</protein>
<evidence type="ECO:0000313" key="2">
    <source>
        <dbReference type="Proteomes" id="UP001157017"/>
    </source>
</evidence>
<dbReference type="EMBL" id="BSUZ01000001">
    <property type="protein sequence ID" value="GMA89367.1"/>
    <property type="molecule type" value="Genomic_DNA"/>
</dbReference>
<proteinExistence type="predicted"/>
<name>A0ABQ6JM64_9ACTN</name>